<accession>A0A0N1I352</accession>
<dbReference type="OrthoDB" id="273135at2759"/>
<dbReference type="InterPro" id="IPR000595">
    <property type="entry name" value="cNMP-bd_dom"/>
</dbReference>
<dbReference type="Gene3D" id="2.60.120.10">
    <property type="entry name" value="Jelly Rolls"/>
    <property type="match status" value="2"/>
</dbReference>
<feature type="compositionally biased region" description="Basic and acidic residues" evidence="1">
    <location>
        <begin position="891"/>
        <end position="905"/>
    </location>
</feature>
<gene>
    <name evidence="2" type="ORF">ABL78_4734</name>
</gene>
<comment type="caution">
    <text evidence="2">The sequence shown here is derived from an EMBL/GenBank/DDBJ whole genome shotgun (WGS) entry which is preliminary data.</text>
</comment>
<dbReference type="AlphaFoldDB" id="A0A0N1I352"/>
<feature type="region of interest" description="Disordered" evidence="1">
    <location>
        <begin position="871"/>
        <end position="921"/>
    </location>
</feature>
<proteinExistence type="predicted"/>
<protein>
    <recommendedName>
        <fullName evidence="4">Cyclic nucleotide-binding domain-containing protein</fullName>
    </recommendedName>
</protein>
<keyword evidence="3" id="KW-1185">Reference proteome</keyword>
<name>A0A0N1I352_LEPSE</name>
<organism evidence="2 3">
    <name type="scientific">Leptomonas seymouri</name>
    <dbReference type="NCBI Taxonomy" id="5684"/>
    <lineage>
        <taxon>Eukaryota</taxon>
        <taxon>Discoba</taxon>
        <taxon>Euglenozoa</taxon>
        <taxon>Kinetoplastea</taxon>
        <taxon>Metakinetoplastina</taxon>
        <taxon>Trypanosomatida</taxon>
        <taxon>Trypanosomatidae</taxon>
        <taxon>Leishmaniinae</taxon>
        <taxon>Leptomonas</taxon>
    </lineage>
</organism>
<evidence type="ECO:0000256" key="1">
    <source>
        <dbReference type="SAM" id="MobiDB-lite"/>
    </source>
</evidence>
<dbReference type="InterPro" id="IPR018490">
    <property type="entry name" value="cNMP-bd_dom_sf"/>
</dbReference>
<dbReference type="CDD" id="cd00038">
    <property type="entry name" value="CAP_ED"/>
    <property type="match status" value="1"/>
</dbReference>
<dbReference type="PANTHER" id="PTHR24567:SF26">
    <property type="entry name" value="REGULATORY PROTEIN YEIL"/>
    <property type="match status" value="1"/>
</dbReference>
<dbReference type="InterPro" id="IPR014710">
    <property type="entry name" value="RmlC-like_jellyroll"/>
</dbReference>
<dbReference type="OMA" id="YAAGMEC"/>
<feature type="region of interest" description="Disordered" evidence="1">
    <location>
        <begin position="585"/>
        <end position="638"/>
    </location>
</feature>
<dbReference type="GO" id="GO:0005829">
    <property type="term" value="C:cytosol"/>
    <property type="evidence" value="ECO:0007669"/>
    <property type="project" value="TreeGrafter"/>
</dbReference>
<dbReference type="VEuPathDB" id="TriTrypDB:Lsey_0142_0190"/>
<evidence type="ECO:0000313" key="3">
    <source>
        <dbReference type="Proteomes" id="UP000038009"/>
    </source>
</evidence>
<sequence>MPADDSISVKLPSGQQMDHLKLQNVVQEQIHTIALQVLQLLFVPLVQRYRLRKARLKLQRQYLAEQTSAEEVEAAAVNALHYVSFLDAATRDLSTSPSTAAGGAPIPSSILGHDGSARANFSLSSPVFSFIGDSPIGVKISEQVRAAMESNLVHLVAYLQDEILEWEMEPASEVLVLLAGTVERSGSAVTVSRAMSASPFVAGGGVGAVPGVRRQSTVPVLVPSRRGSLSCGRPASNSLIGSVPMQPNASANASFAATARNLLRRASSGASVEVQFNALGDGDVQLLSAPQVFGELACLGAFPYCATLSVTSPTALLLRIPKEVYCQMVSVCVPEEGQRRLLVEALQMRERLMPHYAPLTSARILLCPLLKHLRQEHLDHLRDLAIPRVYAAGMECGEKTKPRYIFFIRRGVVHMPRDSGMTGGGVGSGGGFGAASMTVSDVSSQQTAAMVSRASYSLELPKNRQVLVEGHTYGESECIFGDASDERFIAVTHVDMYLLPFQVLIQLMKQVPEVQSTVYRSAQELSFLRDKEWPGTLFGPQQFGVELPNVHGIVPAQGLLANMASTPAAQNTDAQSMGKRCKRSSGLGLDPFGRRNGGGESGGATRRVTVFEEASHVGGKATGRTRASSTDAQSGGGLTGGRVSTALLTAMEQLPVVSLLPSFSADFLKECTQQWQCVTYTKGDVIVAAREECNRLHLFFEGRAGLVRSAAVLREELRPGLFGIADIGRLGPEVICPIPAGHVVGYTCVRRHRWTHSIVALDDVVEVWEMRRSNFVQLLRTHGMEREMQIASLQLLQPLAVQNDRLTVLDYQPLLHPMPNSLWRQQAVPNLYPVVATKEDAECFPIWREGNFPLDRCASLTDVSARNGSVGGRRSTLFAPRSAGGAAGANERQRGAGRRIGDSPKRSRQQSLSGVALSDSDCGARTSFINRLSSAA</sequence>
<dbReference type="SUPFAM" id="SSF51206">
    <property type="entry name" value="cAMP-binding domain-like"/>
    <property type="match status" value="3"/>
</dbReference>
<evidence type="ECO:0008006" key="4">
    <source>
        <dbReference type="Google" id="ProtNLM"/>
    </source>
</evidence>
<dbReference type="GO" id="GO:0003700">
    <property type="term" value="F:DNA-binding transcription factor activity"/>
    <property type="evidence" value="ECO:0007669"/>
    <property type="project" value="TreeGrafter"/>
</dbReference>
<dbReference type="EMBL" id="LJSK01000142">
    <property type="protein sequence ID" value="KPI86221.1"/>
    <property type="molecule type" value="Genomic_DNA"/>
</dbReference>
<dbReference type="Proteomes" id="UP000038009">
    <property type="component" value="Unassembled WGS sequence"/>
</dbReference>
<evidence type="ECO:0000313" key="2">
    <source>
        <dbReference type="EMBL" id="KPI86221.1"/>
    </source>
</evidence>
<dbReference type="InterPro" id="IPR050397">
    <property type="entry name" value="Env_Response_Regulators"/>
</dbReference>
<dbReference type="PANTHER" id="PTHR24567">
    <property type="entry name" value="CRP FAMILY TRANSCRIPTIONAL REGULATORY PROTEIN"/>
    <property type="match status" value="1"/>
</dbReference>
<reference evidence="2 3" key="1">
    <citation type="journal article" date="2015" name="PLoS Pathog.">
        <title>Leptomonas seymouri: Adaptations to the Dixenous Life Cycle Analyzed by Genome Sequencing, Transcriptome Profiling and Co-infection with Leishmania donovani.</title>
        <authorList>
            <person name="Kraeva N."/>
            <person name="Butenko A."/>
            <person name="Hlavacova J."/>
            <person name="Kostygov A."/>
            <person name="Myskova J."/>
            <person name="Grybchuk D."/>
            <person name="Lestinova T."/>
            <person name="Votypka J."/>
            <person name="Volf P."/>
            <person name="Opperdoes F."/>
            <person name="Flegontov P."/>
            <person name="Lukes J."/>
            <person name="Yurchenko V."/>
        </authorList>
    </citation>
    <scope>NUCLEOTIDE SEQUENCE [LARGE SCALE GENOMIC DNA]</scope>
    <source>
        <strain evidence="2 3">ATCC 30220</strain>
    </source>
</reference>